<evidence type="ECO:0000256" key="1">
    <source>
        <dbReference type="SAM" id="Coils"/>
    </source>
</evidence>
<proteinExistence type="predicted"/>
<evidence type="ECO:0000313" key="3">
    <source>
        <dbReference type="EMBL" id="WAQ99582.1"/>
    </source>
</evidence>
<name>A0ABY7DPG5_MYAAR</name>
<accession>A0ABY7DPG5</accession>
<reference evidence="3" key="1">
    <citation type="submission" date="2022-11" db="EMBL/GenBank/DDBJ databases">
        <title>Centuries of genome instability and evolution in soft-shell clam transmissible cancer (bioRxiv).</title>
        <authorList>
            <person name="Hart S.F.M."/>
            <person name="Yonemitsu M.A."/>
            <person name="Giersch R.M."/>
            <person name="Beal B.F."/>
            <person name="Arriagada G."/>
            <person name="Davis B.W."/>
            <person name="Ostrander E.A."/>
            <person name="Goff S.P."/>
            <person name="Metzger M.J."/>
        </authorList>
    </citation>
    <scope>NUCLEOTIDE SEQUENCE</scope>
    <source>
        <strain evidence="3">MELC-2E11</strain>
        <tissue evidence="3">Siphon/mantle</tissue>
    </source>
</reference>
<dbReference type="EMBL" id="CP111014">
    <property type="protein sequence ID" value="WAQ99582.1"/>
    <property type="molecule type" value="Genomic_DNA"/>
</dbReference>
<sequence>MDDYFRRTPREGRDRRESIMKQTLMDNEKMMDNWLNENQCCNEEYIPEEGSGYFDRYQDEIYKIQQENSKLRTDNHHVKQTCKRILYEKETQIKQMNQHHKRTIDVLERKNDELWTINADLVEDTKTLEIELDEYEQDLEDQRKKIDKLVQRINDEVSRTEHIEVLLTTEQTQNISLKNEISRLNTLVDQTMSYERHVTNQKKSVEEENQTLKHEIYNLRIEAAVFRNKLIALQQQCDCLTKGRERNERDEWKQKIEQFQAKIKELKIQMSSLSREKYSLQDELNRKGAELSRSFEKEIQALQQKITTYQHNEISSLKQNQENELALSQLKRQLISCEQENRLALEKIQKQEEEIRLLKEEKEKLIQDNRCQRTYHKETTIYSHNETERRELVIQRHKQALESAQQTQLVMKLEQRSKLAEDKLSVVNEQLHSERSRNDKLSKERTQNAETSEKLRALKNELESEKSRNTILSKKIIQYEKNSEHQSELNSEMKNELSRNTMISIERTKYEDTAETLQEVTKELESEKTRNAMLLKESNQYKKQIEKLKKTQFDLSQSHNLLNKENKQGQDIRIATEYNQQLKRNLSDLDRSKQNMIGEIGSLKDEVKKLTDALEEKDRDISMLKNELQMNYNEIEDKQGNVYCSCVVITQFRNAGTTTNKLQSNIYAV</sequence>
<feature type="coiled-coil region" evidence="1">
    <location>
        <begin position="118"/>
        <end position="159"/>
    </location>
</feature>
<keyword evidence="1" id="KW-0175">Coiled coil</keyword>
<feature type="compositionally biased region" description="Basic and acidic residues" evidence="2">
    <location>
        <begin position="431"/>
        <end position="452"/>
    </location>
</feature>
<feature type="coiled-coil region" evidence="1">
    <location>
        <begin position="579"/>
        <end position="627"/>
    </location>
</feature>
<gene>
    <name evidence="3" type="ORF">MAR_023955</name>
</gene>
<feature type="region of interest" description="Disordered" evidence="2">
    <location>
        <begin position="426"/>
        <end position="452"/>
    </location>
</feature>
<feature type="coiled-coil region" evidence="1">
    <location>
        <begin position="507"/>
        <end position="551"/>
    </location>
</feature>
<evidence type="ECO:0000313" key="4">
    <source>
        <dbReference type="Proteomes" id="UP001164746"/>
    </source>
</evidence>
<organism evidence="3 4">
    <name type="scientific">Mya arenaria</name>
    <name type="common">Soft-shell clam</name>
    <dbReference type="NCBI Taxonomy" id="6604"/>
    <lineage>
        <taxon>Eukaryota</taxon>
        <taxon>Metazoa</taxon>
        <taxon>Spiralia</taxon>
        <taxon>Lophotrochozoa</taxon>
        <taxon>Mollusca</taxon>
        <taxon>Bivalvia</taxon>
        <taxon>Autobranchia</taxon>
        <taxon>Heteroconchia</taxon>
        <taxon>Euheterodonta</taxon>
        <taxon>Imparidentia</taxon>
        <taxon>Neoheterodontei</taxon>
        <taxon>Myida</taxon>
        <taxon>Myoidea</taxon>
        <taxon>Myidae</taxon>
        <taxon>Mya</taxon>
    </lineage>
</organism>
<evidence type="ECO:0000256" key="2">
    <source>
        <dbReference type="SAM" id="MobiDB-lite"/>
    </source>
</evidence>
<feature type="coiled-coil region" evidence="1">
    <location>
        <begin position="195"/>
        <end position="368"/>
    </location>
</feature>
<dbReference type="Proteomes" id="UP001164746">
    <property type="component" value="Chromosome 3"/>
</dbReference>
<protein>
    <submittedName>
        <fullName evidence="3">Uncharacterized protein</fullName>
    </submittedName>
</protein>
<keyword evidence="4" id="KW-1185">Reference proteome</keyword>